<sequence>MKKFIIITLSIIIIFLLGLNIYIVSSNDSISSSVDNLQSRKSEIDSLNSYSTNIINLAHIQKSFLLTGSENFKNQYSTSLESAYNTLDELLSNSTITNSDKVEIVNYLNDYENINNDFFENPPTLPLSQELEDKVLKSDEIQNNILGKLSTIIAAKTDSTSKTSSNISNSISSQNNIVKVLSSFFTLVISGPIYYFIKKYKNGEITFNNIIDTINEGEKIVDKYSNVLTYINITEKINSQLEKDWQEVYNLVTSLQSSISNIRSQLLKLQQSDSYTFKEKLEEIEIQVLEIKLLVKQLPNYHQFISDLSKNLTKCTENKK</sequence>
<organism evidence="2 3">
    <name type="scientific">Clostridium disporicum</name>
    <dbReference type="NCBI Taxonomy" id="84024"/>
    <lineage>
        <taxon>Bacteria</taxon>
        <taxon>Bacillati</taxon>
        <taxon>Bacillota</taxon>
        <taxon>Clostridia</taxon>
        <taxon>Eubacteriales</taxon>
        <taxon>Clostridiaceae</taxon>
        <taxon>Clostridium</taxon>
    </lineage>
</organism>
<gene>
    <name evidence="2" type="ORF">ERS852471_01355</name>
</gene>
<evidence type="ECO:0000313" key="3">
    <source>
        <dbReference type="Proteomes" id="UP000095594"/>
    </source>
</evidence>
<reference evidence="2 3" key="1">
    <citation type="submission" date="2015-09" db="EMBL/GenBank/DDBJ databases">
        <authorList>
            <consortium name="Pathogen Informatics"/>
        </authorList>
    </citation>
    <scope>NUCLEOTIDE SEQUENCE [LARGE SCALE GENOMIC DNA]</scope>
    <source>
        <strain evidence="2 3">2789STDY5834856</strain>
    </source>
</reference>
<keyword evidence="1" id="KW-1133">Transmembrane helix</keyword>
<feature type="transmembrane region" description="Helical" evidence="1">
    <location>
        <begin position="177"/>
        <end position="197"/>
    </location>
</feature>
<evidence type="ECO:0000313" key="2">
    <source>
        <dbReference type="EMBL" id="CUO31935.1"/>
    </source>
</evidence>
<keyword evidence="1" id="KW-0472">Membrane</keyword>
<proteinExistence type="predicted"/>
<name>A0A174E6K7_9CLOT</name>
<dbReference type="EMBL" id="CYZX01000007">
    <property type="protein sequence ID" value="CUO31935.1"/>
    <property type="molecule type" value="Genomic_DNA"/>
</dbReference>
<dbReference type="RefSeq" id="WP_055264975.1">
    <property type="nucleotide sequence ID" value="NZ_CABIXQ010000007.1"/>
</dbReference>
<dbReference type="AlphaFoldDB" id="A0A174E6K7"/>
<protein>
    <submittedName>
        <fullName evidence="2">Uncharacterized protein</fullName>
    </submittedName>
</protein>
<accession>A0A174E6K7</accession>
<keyword evidence="1" id="KW-0812">Transmembrane</keyword>
<dbReference type="OrthoDB" id="1935349at2"/>
<dbReference type="Proteomes" id="UP000095594">
    <property type="component" value="Unassembled WGS sequence"/>
</dbReference>
<evidence type="ECO:0000256" key="1">
    <source>
        <dbReference type="SAM" id="Phobius"/>
    </source>
</evidence>